<dbReference type="Proteomes" id="UP000177625">
    <property type="component" value="Unassembled WGS sequence"/>
</dbReference>
<keyword evidence="2" id="KW-1185">Reference proteome</keyword>
<dbReference type="EMBL" id="FJVC01000132">
    <property type="protein sequence ID" value="CZT43486.1"/>
    <property type="molecule type" value="Genomic_DNA"/>
</dbReference>
<evidence type="ECO:0000313" key="1">
    <source>
        <dbReference type="EMBL" id="CZT43486.1"/>
    </source>
</evidence>
<organism evidence="1 2">
    <name type="scientific">Rhynchosporium secalis</name>
    <name type="common">Barley scald fungus</name>
    <dbReference type="NCBI Taxonomy" id="38038"/>
    <lineage>
        <taxon>Eukaryota</taxon>
        <taxon>Fungi</taxon>
        <taxon>Dikarya</taxon>
        <taxon>Ascomycota</taxon>
        <taxon>Pezizomycotina</taxon>
        <taxon>Leotiomycetes</taxon>
        <taxon>Helotiales</taxon>
        <taxon>Ploettnerulaceae</taxon>
        <taxon>Rhynchosporium</taxon>
    </lineage>
</organism>
<proteinExistence type="predicted"/>
<protein>
    <submittedName>
        <fullName evidence="1">Uncharacterized protein</fullName>
    </submittedName>
</protein>
<reference evidence="2" key="1">
    <citation type="submission" date="2016-03" db="EMBL/GenBank/DDBJ databases">
        <authorList>
            <person name="Guldener U."/>
        </authorList>
    </citation>
    <scope>NUCLEOTIDE SEQUENCE [LARGE SCALE GENOMIC DNA]</scope>
</reference>
<gene>
    <name evidence="1" type="ORF">RSE6_03532</name>
</gene>
<evidence type="ECO:0000313" key="2">
    <source>
        <dbReference type="Proteomes" id="UP000177625"/>
    </source>
</evidence>
<accession>A0A1E1M322</accession>
<sequence length="41" mass="4430">MPIDFLEAKASDFFPKVTSRINIKANSISSDILICSESAAV</sequence>
<dbReference type="AlphaFoldDB" id="A0A1E1M322"/>
<name>A0A1E1M322_RHYSE</name>